<evidence type="ECO:0000256" key="1">
    <source>
        <dbReference type="SAM" id="MobiDB-lite"/>
    </source>
</evidence>
<dbReference type="Proteomes" id="UP000324222">
    <property type="component" value="Unassembled WGS sequence"/>
</dbReference>
<accession>A0A5B7JA11</accession>
<evidence type="ECO:0000313" key="2">
    <source>
        <dbReference type="EMBL" id="MPC93042.1"/>
    </source>
</evidence>
<proteinExistence type="predicted"/>
<reference evidence="2 3" key="1">
    <citation type="submission" date="2019-05" db="EMBL/GenBank/DDBJ databases">
        <title>Another draft genome of Portunus trituberculatus and its Hox gene families provides insights of decapod evolution.</title>
        <authorList>
            <person name="Jeong J.-H."/>
            <person name="Song I."/>
            <person name="Kim S."/>
            <person name="Choi T."/>
            <person name="Kim D."/>
            <person name="Ryu S."/>
            <person name="Kim W."/>
        </authorList>
    </citation>
    <scope>NUCLEOTIDE SEQUENCE [LARGE SCALE GENOMIC DNA]</scope>
    <source>
        <tissue evidence="2">Muscle</tissue>
    </source>
</reference>
<comment type="caution">
    <text evidence="2">The sequence shown here is derived from an EMBL/GenBank/DDBJ whole genome shotgun (WGS) entry which is preliminary data.</text>
</comment>
<organism evidence="2 3">
    <name type="scientific">Portunus trituberculatus</name>
    <name type="common">Swimming crab</name>
    <name type="synonym">Neptunus trituberculatus</name>
    <dbReference type="NCBI Taxonomy" id="210409"/>
    <lineage>
        <taxon>Eukaryota</taxon>
        <taxon>Metazoa</taxon>
        <taxon>Ecdysozoa</taxon>
        <taxon>Arthropoda</taxon>
        <taxon>Crustacea</taxon>
        <taxon>Multicrustacea</taxon>
        <taxon>Malacostraca</taxon>
        <taxon>Eumalacostraca</taxon>
        <taxon>Eucarida</taxon>
        <taxon>Decapoda</taxon>
        <taxon>Pleocyemata</taxon>
        <taxon>Brachyura</taxon>
        <taxon>Eubrachyura</taxon>
        <taxon>Portunoidea</taxon>
        <taxon>Portunidae</taxon>
        <taxon>Portuninae</taxon>
        <taxon>Portunus</taxon>
    </lineage>
</organism>
<feature type="region of interest" description="Disordered" evidence="1">
    <location>
        <begin position="26"/>
        <end position="78"/>
    </location>
</feature>
<protein>
    <submittedName>
        <fullName evidence="2">Uncharacterized protein</fullName>
    </submittedName>
</protein>
<sequence length="78" mass="8592">MAKVYTHRLLPARSFLYYLSRHACEGGRGRQAGEQAGRRAGRQAGREAGRQASRQVQGDEAAEAERVEVLAGGRHLEE</sequence>
<dbReference type="AlphaFoldDB" id="A0A5B7JA11"/>
<name>A0A5B7JA11_PORTR</name>
<keyword evidence="3" id="KW-1185">Reference proteome</keyword>
<feature type="compositionally biased region" description="Basic and acidic residues" evidence="1">
    <location>
        <begin position="63"/>
        <end position="78"/>
    </location>
</feature>
<dbReference type="EMBL" id="VSRR010093411">
    <property type="protein sequence ID" value="MPC93042.1"/>
    <property type="molecule type" value="Genomic_DNA"/>
</dbReference>
<evidence type="ECO:0000313" key="3">
    <source>
        <dbReference type="Proteomes" id="UP000324222"/>
    </source>
</evidence>
<gene>
    <name evidence="2" type="ORF">E2C01_088158</name>
</gene>